<evidence type="ECO:0000313" key="5">
    <source>
        <dbReference type="Proteomes" id="UP001516023"/>
    </source>
</evidence>
<dbReference type="SUPFAM" id="SSF52255">
    <property type="entry name" value="N5-CAIR mutase (phosphoribosylaminoimidazole carboxylase, PurE)"/>
    <property type="match status" value="1"/>
</dbReference>
<dbReference type="EC" id="4.1.1.21" evidence="2"/>
<name>A0ABD3PER8_9STRA</name>
<proteinExistence type="predicted"/>
<dbReference type="Proteomes" id="UP001516023">
    <property type="component" value="Unassembled WGS sequence"/>
</dbReference>
<dbReference type="PANTHER" id="PTHR43064:SF1">
    <property type="entry name" value="SLL1489 PROTEIN"/>
    <property type="match status" value="1"/>
</dbReference>
<feature type="domain" description="PurE" evidence="3">
    <location>
        <begin position="3"/>
        <end position="129"/>
    </location>
</feature>
<comment type="pathway">
    <text evidence="1">Purine metabolism; IMP biosynthesis via de novo pathway; 5-amino-1-(5-phospho-D-ribosyl)imidazole-4-carboxylate from 5-amino-1-(5-phospho-D-ribosyl)imidazole (carboxylase route): step 1/1.</text>
</comment>
<organism evidence="4 5">
    <name type="scientific">Cyclotella cryptica</name>
    <dbReference type="NCBI Taxonomy" id="29204"/>
    <lineage>
        <taxon>Eukaryota</taxon>
        <taxon>Sar</taxon>
        <taxon>Stramenopiles</taxon>
        <taxon>Ochrophyta</taxon>
        <taxon>Bacillariophyta</taxon>
        <taxon>Coscinodiscophyceae</taxon>
        <taxon>Thalassiosirophycidae</taxon>
        <taxon>Stephanodiscales</taxon>
        <taxon>Stephanodiscaceae</taxon>
        <taxon>Cyclotella</taxon>
    </lineage>
</organism>
<dbReference type="EMBL" id="JABMIG020000192">
    <property type="protein sequence ID" value="KAL3786563.1"/>
    <property type="molecule type" value="Genomic_DNA"/>
</dbReference>
<evidence type="ECO:0000259" key="3">
    <source>
        <dbReference type="SMART" id="SM01001"/>
    </source>
</evidence>
<dbReference type="GO" id="GO:0004638">
    <property type="term" value="F:phosphoribosylaminoimidazole carboxylase activity"/>
    <property type="evidence" value="ECO:0007669"/>
    <property type="project" value="UniProtKB-EC"/>
</dbReference>
<evidence type="ECO:0000256" key="2">
    <source>
        <dbReference type="ARBA" id="ARBA00012329"/>
    </source>
</evidence>
<dbReference type="InterPro" id="IPR039476">
    <property type="entry name" value="P2CMN_synthase_LarB"/>
</dbReference>
<evidence type="ECO:0000256" key="1">
    <source>
        <dbReference type="ARBA" id="ARBA00004747"/>
    </source>
</evidence>
<dbReference type="AlphaFoldDB" id="A0ABD3PER8"/>
<dbReference type="SMART" id="SM01001">
    <property type="entry name" value="AIRC"/>
    <property type="match status" value="1"/>
</dbReference>
<keyword evidence="5" id="KW-1185">Reference proteome</keyword>
<evidence type="ECO:0000313" key="4">
    <source>
        <dbReference type="EMBL" id="KAL3786563.1"/>
    </source>
</evidence>
<reference evidence="4 5" key="1">
    <citation type="journal article" date="2020" name="G3 (Bethesda)">
        <title>Improved Reference Genome for Cyclotella cryptica CCMP332, a Model for Cell Wall Morphogenesis, Salinity Adaptation, and Lipid Production in Diatoms (Bacillariophyta).</title>
        <authorList>
            <person name="Roberts W.R."/>
            <person name="Downey K.M."/>
            <person name="Ruck E.C."/>
            <person name="Traller J.C."/>
            <person name="Alverson A.J."/>
        </authorList>
    </citation>
    <scope>NUCLEOTIDE SEQUENCE [LARGE SCALE GENOMIC DNA]</scope>
    <source>
        <strain evidence="4 5">CCMP332</strain>
    </source>
</reference>
<comment type="caution">
    <text evidence="4">The sequence shown here is derived from an EMBL/GenBank/DDBJ whole genome shotgun (WGS) entry which is preliminary data.</text>
</comment>
<sequence>MTDLPVAEEAAVSLSLSGAPVTHVYDCGVAGLHRIISALLKLWDPNVGCVIICAGMDEALPSVVRGLVDVPVVPIPMSVGDGMSLSGMSALLTMLNSCSPGVGVVNVDNGFGGVVWALKCLRSKQKRSGEVGNGTM</sequence>
<dbReference type="Pfam" id="PF00731">
    <property type="entry name" value="AIRC"/>
    <property type="match status" value="1"/>
</dbReference>
<dbReference type="InterPro" id="IPR000031">
    <property type="entry name" value="PurE_dom"/>
</dbReference>
<accession>A0ABD3PER8</accession>
<protein>
    <recommendedName>
        <fullName evidence="2">phosphoribosylaminoimidazole carboxylase</fullName>
        <ecNumber evidence="2">4.1.1.21</ecNumber>
    </recommendedName>
</protein>
<dbReference type="Gene3D" id="3.40.50.1970">
    <property type="match status" value="1"/>
</dbReference>
<dbReference type="PANTHER" id="PTHR43064">
    <property type="entry name" value="PHOSPHORIBOSYLAMINOIMIDAZOLE CARBOXYLASE-RELATED"/>
    <property type="match status" value="1"/>
</dbReference>
<gene>
    <name evidence="4" type="ORF">HJC23_006813</name>
</gene>